<dbReference type="InterPro" id="IPR051043">
    <property type="entry name" value="Sulfatase_Mod_Factor_Kinase"/>
</dbReference>
<feature type="domain" description="Sulfatase-modifying factor enzyme-like" evidence="1">
    <location>
        <begin position="47"/>
        <end position="328"/>
    </location>
</feature>
<gene>
    <name evidence="2" type="ORF">GCM10017600_48130</name>
</gene>
<dbReference type="EMBL" id="BSEV01000011">
    <property type="protein sequence ID" value="GLK11406.1"/>
    <property type="molecule type" value="Genomic_DNA"/>
</dbReference>
<dbReference type="Gene3D" id="3.90.1580.10">
    <property type="entry name" value="paralog of FGE (formylglycine-generating enzyme)"/>
    <property type="match status" value="1"/>
</dbReference>
<dbReference type="InterPro" id="IPR016187">
    <property type="entry name" value="CTDL_fold"/>
</dbReference>
<dbReference type="SUPFAM" id="SSF56436">
    <property type="entry name" value="C-type lectin-like"/>
    <property type="match status" value="1"/>
</dbReference>
<dbReference type="PANTHER" id="PTHR23150:SF19">
    <property type="entry name" value="FORMYLGLYCINE-GENERATING ENZYME"/>
    <property type="match status" value="1"/>
</dbReference>
<accession>A0A9W6I4R4</accession>
<dbReference type="PANTHER" id="PTHR23150">
    <property type="entry name" value="SULFATASE MODIFYING FACTOR 1, 2"/>
    <property type="match status" value="1"/>
</dbReference>
<comment type="caution">
    <text evidence="2">The sequence shown here is derived from an EMBL/GenBank/DDBJ whole genome shotgun (WGS) entry which is preliminary data.</text>
</comment>
<protein>
    <recommendedName>
        <fullName evidence="1">Sulfatase-modifying factor enzyme-like domain-containing protein</fullName>
    </recommendedName>
</protein>
<reference evidence="2" key="2">
    <citation type="submission" date="2023-01" db="EMBL/GenBank/DDBJ databases">
        <authorList>
            <person name="Sun Q."/>
            <person name="Evtushenko L."/>
        </authorList>
    </citation>
    <scope>NUCLEOTIDE SEQUENCE</scope>
    <source>
        <strain evidence="2">VKM Ac-2007</strain>
    </source>
</reference>
<evidence type="ECO:0000259" key="1">
    <source>
        <dbReference type="Pfam" id="PF03781"/>
    </source>
</evidence>
<proteinExistence type="predicted"/>
<sequence length="332" mass="35906">MISCCSPGGDPARTPVTVPAPAYRIGLADTVETPLSPARRRDPAETAESMVTVPGGTFLMGGEDPDGWAADGEGPIREVTLRPFLIDATCVTNAEFAVFAEATGYRTEAERFGWSYVFHRLADRRHAVGGHVPGAPWWLAVVGATWRSPEGPDSTVASRQDHPVVHVSWNDAAAYAAWAGKRLPTEAEWEMAARGGLAQARYPWGNELTPDGEHRCNIWQGRFPHADTAEDGYAGTAPADAFAPNGYGLHNTSGNVWEWCADRWSNDWHATESPRTRIDPQGPATGTARVVRGGSYLCHDSYCNRYRVAARTGNTPDSSTGHTGFRCAATPR</sequence>
<organism evidence="2 3">
    <name type="scientific">Streptosporangium carneum</name>
    <dbReference type="NCBI Taxonomy" id="47481"/>
    <lineage>
        <taxon>Bacteria</taxon>
        <taxon>Bacillati</taxon>
        <taxon>Actinomycetota</taxon>
        <taxon>Actinomycetes</taxon>
        <taxon>Streptosporangiales</taxon>
        <taxon>Streptosporangiaceae</taxon>
        <taxon>Streptosporangium</taxon>
    </lineage>
</organism>
<evidence type="ECO:0000313" key="2">
    <source>
        <dbReference type="EMBL" id="GLK11406.1"/>
    </source>
</evidence>
<dbReference type="InterPro" id="IPR005532">
    <property type="entry name" value="SUMF_dom"/>
</dbReference>
<dbReference type="InterPro" id="IPR042095">
    <property type="entry name" value="SUMF_sf"/>
</dbReference>
<reference evidence="2" key="1">
    <citation type="journal article" date="2014" name="Int. J. Syst. Evol. Microbiol.">
        <title>Complete genome sequence of Corynebacterium casei LMG S-19264T (=DSM 44701T), isolated from a smear-ripened cheese.</title>
        <authorList>
            <consortium name="US DOE Joint Genome Institute (JGI-PGF)"/>
            <person name="Walter F."/>
            <person name="Albersmeier A."/>
            <person name="Kalinowski J."/>
            <person name="Ruckert C."/>
        </authorList>
    </citation>
    <scope>NUCLEOTIDE SEQUENCE</scope>
    <source>
        <strain evidence="2">VKM Ac-2007</strain>
    </source>
</reference>
<keyword evidence="3" id="KW-1185">Reference proteome</keyword>
<dbReference type="Pfam" id="PF03781">
    <property type="entry name" value="FGE-sulfatase"/>
    <property type="match status" value="1"/>
</dbReference>
<dbReference type="Proteomes" id="UP001143474">
    <property type="component" value="Unassembled WGS sequence"/>
</dbReference>
<name>A0A9W6I4R4_9ACTN</name>
<evidence type="ECO:0000313" key="3">
    <source>
        <dbReference type="Proteomes" id="UP001143474"/>
    </source>
</evidence>
<dbReference type="AlphaFoldDB" id="A0A9W6I4R4"/>
<dbReference type="GO" id="GO:0120147">
    <property type="term" value="F:formylglycine-generating oxidase activity"/>
    <property type="evidence" value="ECO:0007669"/>
    <property type="project" value="TreeGrafter"/>
</dbReference>